<accession>A0ABV3FFR1</accession>
<gene>
    <name evidence="2" type="ORF">AB0H72_28075</name>
</gene>
<dbReference type="InterPro" id="IPR036388">
    <property type="entry name" value="WH-like_DNA-bd_sf"/>
</dbReference>
<organism evidence="2 3">
    <name type="scientific">Nocardia fusca</name>
    <dbReference type="NCBI Taxonomy" id="941183"/>
    <lineage>
        <taxon>Bacteria</taxon>
        <taxon>Bacillati</taxon>
        <taxon>Actinomycetota</taxon>
        <taxon>Actinomycetes</taxon>
        <taxon>Mycobacteriales</taxon>
        <taxon>Nocardiaceae</taxon>
        <taxon>Nocardia</taxon>
    </lineage>
</organism>
<sequence>MTARALEERTFTPDEDRESLASVFSFLAAHERLRDSGSTPNLSYALVGIDEHDRIELPAEVHQALKQIVAALMAGKAVTVAPHSMTLTSQQTADLLGVSRPTVIRLIDKQELPAERVGTRHRLRLDDVLTYREARRKRQYDALAAMEVDIDTEDDPAQVREQLREVRHLVADRRRKAKG</sequence>
<proteinExistence type="predicted"/>
<reference evidence="2 3" key="1">
    <citation type="submission" date="2024-06" db="EMBL/GenBank/DDBJ databases">
        <title>The Natural Products Discovery Center: Release of the First 8490 Sequenced Strains for Exploring Actinobacteria Biosynthetic Diversity.</title>
        <authorList>
            <person name="Kalkreuter E."/>
            <person name="Kautsar S.A."/>
            <person name="Yang D."/>
            <person name="Bader C.D."/>
            <person name="Teijaro C.N."/>
            <person name="Fluegel L."/>
            <person name="Davis C.M."/>
            <person name="Simpson J.R."/>
            <person name="Lauterbach L."/>
            <person name="Steele A.D."/>
            <person name="Gui C."/>
            <person name="Meng S."/>
            <person name="Li G."/>
            <person name="Viehrig K."/>
            <person name="Ye F."/>
            <person name="Su P."/>
            <person name="Kiefer A.F."/>
            <person name="Nichols A."/>
            <person name="Cepeda A.J."/>
            <person name="Yan W."/>
            <person name="Fan B."/>
            <person name="Jiang Y."/>
            <person name="Adhikari A."/>
            <person name="Zheng C.-J."/>
            <person name="Schuster L."/>
            <person name="Cowan T.M."/>
            <person name="Smanski M.J."/>
            <person name="Chevrette M.G."/>
            <person name="De Carvalho L.P.S."/>
            <person name="Shen B."/>
        </authorList>
    </citation>
    <scope>NUCLEOTIDE SEQUENCE [LARGE SCALE GENOMIC DNA]</scope>
    <source>
        <strain evidence="2 3">NPDC050671</strain>
    </source>
</reference>
<evidence type="ECO:0000313" key="2">
    <source>
        <dbReference type="EMBL" id="MEV0366559.1"/>
    </source>
</evidence>
<comment type="caution">
    <text evidence="2">The sequence shown here is derived from an EMBL/GenBank/DDBJ whole genome shotgun (WGS) entry which is preliminary data.</text>
</comment>
<dbReference type="SUPFAM" id="SSF46955">
    <property type="entry name" value="Putative DNA-binding domain"/>
    <property type="match status" value="1"/>
</dbReference>
<dbReference type="Gene3D" id="1.10.10.10">
    <property type="entry name" value="Winged helix-like DNA-binding domain superfamily/Winged helix DNA-binding domain"/>
    <property type="match status" value="1"/>
</dbReference>
<feature type="domain" description="Helix-turn-helix" evidence="1">
    <location>
        <begin position="87"/>
        <end position="136"/>
    </location>
</feature>
<dbReference type="InterPro" id="IPR009061">
    <property type="entry name" value="DNA-bd_dom_put_sf"/>
</dbReference>
<dbReference type="Proteomes" id="UP001551658">
    <property type="component" value="Unassembled WGS sequence"/>
</dbReference>
<evidence type="ECO:0000313" key="3">
    <source>
        <dbReference type="Proteomes" id="UP001551658"/>
    </source>
</evidence>
<evidence type="ECO:0000259" key="1">
    <source>
        <dbReference type="Pfam" id="PF12728"/>
    </source>
</evidence>
<dbReference type="InterPro" id="IPR010093">
    <property type="entry name" value="SinI_DNA-bd"/>
</dbReference>
<dbReference type="RefSeq" id="WP_357984734.1">
    <property type="nucleotide sequence ID" value="NZ_JBFAIH010000020.1"/>
</dbReference>
<keyword evidence="3" id="KW-1185">Reference proteome</keyword>
<dbReference type="InterPro" id="IPR041657">
    <property type="entry name" value="HTH_17"/>
</dbReference>
<dbReference type="NCBIfam" id="TIGR01764">
    <property type="entry name" value="excise"/>
    <property type="match status" value="1"/>
</dbReference>
<dbReference type="EMBL" id="JBFAIH010000020">
    <property type="protein sequence ID" value="MEV0366559.1"/>
    <property type="molecule type" value="Genomic_DNA"/>
</dbReference>
<name>A0ABV3FFR1_9NOCA</name>
<protein>
    <submittedName>
        <fullName evidence="2">Helix-turn-helix domain-containing protein</fullName>
    </submittedName>
</protein>
<dbReference type="Pfam" id="PF12728">
    <property type="entry name" value="HTH_17"/>
    <property type="match status" value="1"/>
</dbReference>